<comment type="similarity">
    <text evidence="1">Belongs to the sigma-70 factor family. ECF subfamily.</text>
</comment>
<evidence type="ECO:0000313" key="7">
    <source>
        <dbReference type="EMBL" id="HIS65354.1"/>
    </source>
</evidence>
<dbReference type="EMBL" id="DVJJ01000124">
    <property type="protein sequence ID" value="HIS65354.1"/>
    <property type="molecule type" value="Genomic_DNA"/>
</dbReference>
<keyword evidence="4" id="KW-0238">DNA-binding</keyword>
<dbReference type="Gene3D" id="1.10.1740.10">
    <property type="match status" value="1"/>
</dbReference>
<dbReference type="InterPro" id="IPR014284">
    <property type="entry name" value="RNA_pol_sigma-70_dom"/>
</dbReference>
<dbReference type="InterPro" id="IPR013325">
    <property type="entry name" value="RNA_pol_sigma_r2"/>
</dbReference>
<evidence type="ECO:0000259" key="6">
    <source>
        <dbReference type="Pfam" id="PF04542"/>
    </source>
</evidence>
<organism evidence="7 8">
    <name type="scientific">Candidatus Avoscillospira avistercoris</name>
    <dbReference type="NCBI Taxonomy" id="2840707"/>
    <lineage>
        <taxon>Bacteria</taxon>
        <taxon>Bacillati</taxon>
        <taxon>Bacillota</taxon>
        <taxon>Clostridia</taxon>
        <taxon>Eubacteriales</taxon>
        <taxon>Oscillospiraceae</taxon>
        <taxon>Oscillospiraceae incertae sedis</taxon>
        <taxon>Candidatus Avoscillospira</taxon>
    </lineage>
</organism>
<reference evidence="7" key="2">
    <citation type="journal article" date="2021" name="PeerJ">
        <title>Extensive microbial diversity within the chicken gut microbiome revealed by metagenomics and culture.</title>
        <authorList>
            <person name="Gilroy R."/>
            <person name="Ravi A."/>
            <person name="Getino M."/>
            <person name="Pursley I."/>
            <person name="Horton D.L."/>
            <person name="Alikhan N.F."/>
            <person name="Baker D."/>
            <person name="Gharbi K."/>
            <person name="Hall N."/>
            <person name="Watson M."/>
            <person name="Adriaenssens E.M."/>
            <person name="Foster-Nyarko E."/>
            <person name="Jarju S."/>
            <person name="Secka A."/>
            <person name="Antonio M."/>
            <person name="Oren A."/>
            <person name="Chaudhuri R.R."/>
            <person name="La Ragione R."/>
            <person name="Hildebrand F."/>
            <person name="Pallen M.J."/>
        </authorList>
    </citation>
    <scope>NUCLEOTIDE SEQUENCE</scope>
    <source>
        <strain evidence="7">ChiBcec16-1751</strain>
    </source>
</reference>
<evidence type="ECO:0000256" key="5">
    <source>
        <dbReference type="ARBA" id="ARBA00023163"/>
    </source>
</evidence>
<dbReference type="InterPro" id="IPR039425">
    <property type="entry name" value="RNA_pol_sigma-70-like"/>
</dbReference>
<keyword evidence="5" id="KW-0804">Transcription</keyword>
<dbReference type="SUPFAM" id="SSF88946">
    <property type="entry name" value="Sigma2 domain of RNA polymerase sigma factors"/>
    <property type="match status" value="1"/>
</dbReference>
<dbReference type="PANTHER" id="PTHR43133:SF8">
    <property type="entry name" value="RNA POLYMERASE SIGMA FACTOR HI_1459-RELATED"/>
    <property type="match status" value="1"/>
</dbReference>
<dbReference type="NCBIfam" id="TIGR02937">
    <property type="entry name" value="sigma70-ECF"/>
    <property type="match status" value="1"/>
</dbReference>
<sequence length="185" mass="21324">MEDREIVALYWSRSETAIDETRLKYEPYLMKIAKNILKDSEDCRECVNDTYLRAWNSIPPHRPAVLSTYLGKITRQGAIDGVRKQHAARRGADSYACALEELGDTVPGGETPEQQVAAKELADSIGQFLWTLPPQTRHVFLWRYYYFDDIPTIANRSGMSRAKVKSLLYRTRQQLKTHLVREGFL</sequence>
<keyword evidence="2" id="KW-0805">Transcription regulation</keyword>
<dbReference type="PANTHER" id="PTHR43133">
    <property type="entry name" value="RNA POLYMERASE ECF-TYPE SIGMA FACTO"/>
    <property type="match status" value="1"/>
</dbReference>
<accession>A0A9D1FAG3</accession>
<evidence type="ECO:0000313" key="8">
    <source>
        <dbReference type="Proteomes" id="UP000886741"/>
    </source>
</evidence>
<proteinExistence type="inferred from homology"/>
<dbReference type="GO" id="GO:0016987">
    <property type="term" value="F:sigma factor activity"/>
    <property type="evidence" value="ECO:0007669"/>
    <property type="project" value="UniProtKB-KW"/>
</dbReference>
<dbReference type="SUPFAM" id="SSF88659">
    <property type="entry name" value="Sigma3 and sigma4 domains of RNA polymerase sigma factors"/>
    <property type="match status" value="1"/>
</dbReference>
<feature type="domain" description="RNA polymerase sigma-70 region 2" evidence="6">
    <location>
        <begin position="24"/>
        <end position="86"/>
    </location>
</feature>
<evidence type="ECO:0000256" key="3">
    <source>
        <dbReference type="ARBA" id="ARBA00023082"/>
    </source>
</evidence>
<comment type="caution">
    <text evidence="7">The sequence shown here is derived from an EMBL/GenBank/DDBJ whole genome shotgun (WGS) entry which is preliminary data.</text>
</comment>
<name>A0A9D1FAG3_9FIRM</name>
<dbReference type="InterPro" id="IPR036388">
    <property type="entry name" value="WH-like_DNA-bd_sf"/>
</dbReference>
<evidence type="ECO:0000256" key="4">
    <source>
        <dbReference type="ARBA" id="ARBA00023125"/>
    </source>
</evidence>
<dbReference type="GO" id="GO:0003677">
    <property type="term" value="F:DNA binding"/>
    <property type="evidence" value="ECO:0007669"/>
    <property type="project" value="UniProtKB-KW"/>
</dbReference>
<gene>
    <name evidence="7" type="ORF">IAA83_08295</name>
</gene>
<dbReference type="Gene3D" id="1.10.10.10">
    <property type="entry name" value="Winged helix-like DNA-binding domain superfamily/Winged helix DNA-binding domain"/>
    <property type="match status" value="1"/>
</dbReference>
<evidence type="ECO:0000256" key="2">
    <source>
        <dbReference type="ARBA" id="ARBA00023015"/>
    </source>
</evidence>
<dbReference type="InterPro" id="IPR013324">
    <property type="entry name" value="RNA_pol_sigma_r3/r4-like"/>
</dbReference>
<dbReference type="Proteomes" id="UP000886741">
    <property type="component" value="Unassembled WGS sequence"/>
</dbReference>
<dbReference type="AlphaFoldDB" id="A0A9D1FAG3"/>
<dbReference type="GO" id="GO:0006352">
    <property type="term" value="P:DNA-templated transcription initiation"/>
    <property type="evidence" value="ECO:0007669"/>
    <property type="project" value="InterPro"/>
</dbReference>
<evidence type="ECO:0000256" key="1">
    <source>
        <dbReference type="ARBA" id="ARBA00010641"/>
    </source>
</evidence>
<keyword evidence="3" id="KW-0731">Sigma factor</keyword>
<protein>
    <submittedName>
        <fullName evidence="7">Sigma-70 family RNA polymerase sigma factor</fullName>
    </submittedName>
</protein>
<dbReference type="InterPro" id="IPR007627">
    <property type="entry name" value="RNA_pol_sigma70_r2"/>
</dbReference>
<dbReference type="Pfam" id="PF04542">
    <property type="entry name" value="Sigma70_r2"/>
    <property type="match status" value="1"/>
</dbReference>
<reference evidence="7" key="1">
    <citation type="submission" date="2020-10" db="EMBL/GenBank/DDBJ databases">
        <authorList>
            <person name="Gilroy R."/>
        </authorList>
    </citation>
    <scope>NUCLEOTIDE SEQUENCE</scope>
    <source>
        <strain evidence="7">ChiBcec16-1751</strain>
    </source>
</reference>